<evidence type="ECO:0000313" key="3">
    <source>
        <dbReference type="EMBL" id="MBV7671370.1"/>
    </source>
</evidence>
<reference evidence="3 4" key="1">
    <citation type="submission" date="2021-07" db="EMBL/GenBank/DDBJ databases">
        <title>Sequencing Streptomyces halstedii LGO-A4 genome an citrus endophytic actinomycete.</title>
        <authorList>
            <person name="Samborskyy M."/>
            <person name="Scott N."/>
            <person name="Deglau R."/>
            <person name="Dickens S."/>
            <person name="Oliveira L.G."/>
        </authorList>
    </citation>
    <scope>NUCLEOTIDE SEQUENCE [LARGE SCALE GENOMIC DNA]</scope>
    <source>
        <strain evidence="3 4">LGO-A4</strain>
    </source>
</reference>
<dbReference type="Proteomes" id="UP000735541">
    <property type="component" value="Unassembled WGS sequence"/>
</dbReference>
<dbReference type="InterPro" id="IPR009350">
    <property type="entry name" value="Phage_tail_T"/>
</dbReference>
<name>A0ABS6TSV8_STRHA</name>
<feature type="region of interest" description="Disordered" evidence="1">
    <location>
        <begin position="31"/>
        <end position="53"/>
    </location>
</feature>
<proteinExistence type="predicted"/>
<gene>
    <name evidence="3" type="ORF">STHAL_18130</name>
</gene>
<sequence length="82" mass="8886">MAYEHVAGPLGPERQDVLHGILAATIANAARGKGGRRAEPKDFVPTWDQGAKRQPGDWRQMLAQVKAMNARLGGADLREGRP</sequence>
<dbReference type="Pfam" id="PF06223">
    <property type="entry name" value="Phage_tail_T"/>
    <property type="match status" value="1"/>
</dbReference>
<protein>
    <recommendedName>
        <fullName evidence="2">Minor tail T domain-containing protein</fullName>
    </recommendedName>
</protein>
<dbReference type="EMBL" id="JAHUVW010000001">
    <property type="protein sequence ID" value="MBV7671370.1"/>
    <property type="molecule type" value="Genomic_DNA"/>
</dbReference>
<evidence type="ECO:0000259" key="2">
    <source>
        <dbReference type="Pfam" id="PF06223"/>
    </source>
</evidence>
<evidence type="ECO:0000256" key="1">
    <source>
        <dbReference type="SAM" id="MobiDB-lite"/>
    </source>
</evidence>
<accession>A0ABS6TSV8</accession>
<keyword evidence="4" id="KW-1185">Reference proteome</keyword>
<comment type="caution">
    <text evidence="3">The sequence shown here is derived from an EMBL/GenBank/DDBJ whole genome shotgun (WGS) entry which is preliminary data.</text>
</comment>
<evidence type="ECO:0000313" key="4">
    <source>
        <dbReference type="Proteomes" id="UP000735541"/>
    </source>
</evidence>
<feature type="domain" description="Minor tail T" evidence="2">
    <location>
        <begin position="1"/>
        <end position="71"/>
    </location>
</feature>
<organism evidence="3 4">
    <name type="scientific">Streptomyces halstedii</name>
    <dbReference type="NCBI Taxonomy" id="1944"/>
    <lineage>
        <taxon>Bacteria</taxon>
        <taxon>Bacillati</taxon>
        <taxon>Actinomycetota</taxon>
        <taxon>Actinomycetes</taxon>
        <taxon>Kitasatosporales</taxon>
        <taxon>Streptomycetaceae</taxon>
        <taxon>Streptomyces</taxon>
    </lineage>
</organism>